<evidence type="ECO:0000313" key="11">
    <source>
        <dbReference type="EMBL" id="MZH58276.1"/>
    </source>
</evidence>
<dbReference type="InterPro" id="IPR019831">
    <property type="entry name" value="Mn/Fe_SOD_N"/>
</dbReference>
<evidence type="ECO:0000256" key="4">
    <source>
        <dbReference type="ARBA" id="ARBA00023002"/>
    </source>
</evidence>
<accession>A0A099I532</accession>
<dbReference type="Gene3D" id="1.10.287.990">
    <property type="entry name" value="Fe,Mn superoxide dismutase (SOD) domain"/>
    <property type="match status" value="1"/>
</dbReference>
<keyword evidence="3 5" id="KW-0479">Metal-binding</keyword>
<dbReference type="EMBL" id="JAKTMA010000016">
    <property type="protein sequence ID" value="MCR0233226.1"/>
    <property type="molecule type" value="Genomic_DNA"/>
</dbReference>
<dbReference type="InterPro" id="IPR019833">
    <property type="entry name" value="Mn/Fe_SOD_BS"/>
</dbReference>
<dbReference type="InterPro" id="IPR001189">
    <property type="entry name" value="Mn/Fe_SOD"/>
</dbReference>
<reference evidence="11" key="2">
    <citation type="journal article" date="2019" name="Nat. Med.">
        <title>A library of human gut bacterial isolates paired with longitudinal multiomics data enables mechanistic microbiome research.</title>
        <authorList>
            <person name="Poyet M."/>
            <person name="Groussin M."/>
            <person name="Gibbons S.M."/>
            <person name="Avila-Pacheco J."/>
            <person name="Jiang X."/>
            <person name="Kearney S.M."/>
            <person name="Perrotta A.R."/>
            <person name="Berdy B."/>
            <person name="Zhao S."/>
            <person name="Lieberman T.D."/>
            <person name="Swanson P.K."/>
            <person name="Smith M."/>
            <person name="Roesemann S."/>
            <person name="Alexander J.E."/>
            <person name="Rich S.A."/>
            <person name="Livny J."/>
            <person name="Vlamakis H."/>
            <person name="Clish C."/>
            <person name="Bullock K."/>
            <person name="Deik A."/>
            <person name="Scott J."/>
            <person name="Pierce K.A."/>
            <person name="Xavier R.J."/>
            <person name="Alm E.J."/>
        </authorList>
    </citation>
    <scope>NUCLEOTIDE SEQUENCE</scope>
    <source>
        <strain evidence="11">BIOML-A12</strain>
    </source>
</reference>
<evidence type="ECO:0000259" key="7">
    <source>
        <dbReference type="Pfam" id="PF00081"/>
    </source>
</evidence>
<dbReference type="Gene3D" id="3.55.40.20">
    <property type="entry name" value="Iron/manganese superoxide dismutase, C-terminal domain"/>
    <property type="match status" value="1"/>
</dbReference>
<gene>
    <name evidence="9" type="ORF">CIAN88_12860</name>
    <name evidence="11" type="ORF">GT664_21580</name>
    <name evidence="10" type="ORF">MKC95_10655</name>
</gene>
<dbReference type="Pfam" id="PF02777">
    <property type="entry name" value="Sod_Fe_C"/>
    <property type="match status" value="1"/>
</dbReference>
<dbReference type="PANTHER" id="PTHR43595">
    <property type="entry name" value="37S RIBOSOMAL PROTEIN S26, MITOCHONDRIAL"/>
    <property type="match status" value="1"/>
</dbReference>
<dbReference type="Proteomes" id="UP000604383">
    <property type="component" value="Unassembled WGS sequence"/>
</dbReference>
<dbReference type="EC" id="1.15.1.1" evidence="2 6"/>
<feature type="binding site" evidence="5">
    <location>
        <position position="168"/>
    </location>
    <ligand>
        <name>Mn(2+)</name>
        <dbReference type="ChEBI" id="CHEBI:29035"/>
    </ligand>
</feature>
<dbReference type="FunFam" id="3.55.40.20:FF:000004">
    <property type="entry name" value="Superoxide dismutase [Fe]"/>
    <property type="match status" value="1"/>
</dbReference>
<dbReference type="PIRSF" id="PIRSF000349">
    <property type="entry name" value="SODismutase"/>
    <property type="match status" value="1"/>
</dbReference>
<organism evidence="9 12">
    <name type="scientific">Clostridium innocuum</name>
    <dbReference type="NCBI Taxonomy" id="1522"/>
    <lineage>
        <taxon>Bacteria</taxon>
        <taxon>Bacillati</taxon>
        <taxon>Bacillota</taxon>
        <taxon>Clostridia</taxon>
        <taxon>Eubacteriales</taxon>
        <taxon>Clostridiaceae</taxon>
        <taxon>Clostridium</taxon>
    </lineage>
</organism>
<evidence type="ECO:0000256" key="1">
    <source>
        <dbReference type="ARBA" id="ARBA00008714"/>
    </source>
</evidence>
<comment type="caution">
    <text evidence="9">The sequence shown here is derived from an EMBL/GenBank/DDBJ whole genome shotgun (WGS) entry which is preliminary data.</text>
</comment>
<evidence type="ECO:0000313" key="12">
    <source>
        <dbReference type="Proteomes" id="UP000030008"/>
    </source>
</evidence>
<name>A0A099I532_CLOIN</name>
<dbReference type="PANTHER" id="PTHR43595:SF2">
    <property type="entry name" value="SMALL RIBOSOMAL SUBUNIT PROTEIN MS42"/>
    <property type="match status" value="1"/>
</dbReference>
<dbReference type="RefSeq" id="WP_002607394.1">
    <property type="nucleotide sequence ID" value="NZ_AP025565.1"/>
</dbReference>
<reference evidence="9 12" key="1">
    <citation type="submission" date="2014-08" db="EMBL/GenBank/DDBJ databases">
        <title>Clostridium innocuum, an unnegligible vancomycin-resistant pathogen causing extra-intestinal infections.</title>
        <authorList>
            <person name="Feng Y."/>
            <person name="Chiu C.-H."/>
        </authorList>
    </citation>
    <scope>NUCLEOTIDE SEQUENCE [LARGE SCALE GENOMIC DNA]</scope>
    <source>
        <strain evidence="9 12">AN88</strain>
    </source>
</reference>
<feature type="domain" description="Manganese/iron superoxide dismutase C-terminal" evidence="8">
    <location>
        <begin position="102"/>
        <end position="201"/>
    </location>
</feature>
<dbReference type="SUPFAM" id="SSF46609">
    <property type="entry name" value="Fe,Mn superoxide dismutase (SOD), N-terminal domain"/>
    <property type="match status" value="1"/>
</dbReference>
<evidence type="ECO:0000259" key="8">
    <source>
        <dbReference type="Pfam" id="PF02777"/>
    </source>
</evidence>
<dbReference type="GO" id="GO:0004784">
    <property type="term" value="F:superoxide dismutase activity"/>
    <property type="evidence" value="ECO:0007669"/>
    <property type="project" value="UniProtKB-EC"/>
</dbReference>
<feature type="binding site" evidence="5">
    <location>
        <position position="31"/>
    </location>
    <ligand>
        <name>Mn(2+)</name>
        <dbReference type="ChEBI" id="CHEBI:29035"/>
    </ligand>
</feature>
<dbReference type="EMBL" id="JQIF01000054">
    <property type="protein sequence ID" value="KGJ52721.1"/>
    <property type="molecule type" value="Genomic_DNA"/>
</dbReference>
<dbReference type="InterPro" id="IPR036314">
    <property type="entry name" value="SOD_C_sf"/>
</dbReference>
<dbReference type="AlphaFoldDB" id="A0A099I532"/>
<feature type="binding site" evidence="5">
    <location>
        <position position="86"/>
    </location>
    <ligand>
        <name>Mn(2+)</name>
        <dbReference type="ChEBI" id="CHEBI:29035"/>
    </ligand>
</feature>
<dbReference type="Proteomes" id="UP000030008">
    <property type="component" value="Unassembled WGS sequence"/>
</dbReference>
<dbReference type="PROSITE" id="PS00088">
    <property type="entry name" value="SOD_MN"/>
    <property type="match status" value="1"/>
</dbReference>
<evidence type="ECO:0000313" key="10">
    <source>
        <dbReference type="EMBL" id="MCR0233226.1"/>
    </source>
</evidence>
<evidence type="ECO:0000313" key="9">
    <source>
        <dbReference type="EMBL" id="KGJ52721.1"/>
    </source>
</evidence>
<feature type="binding site" evidence="5">
    <location>
        <position position="172"/>
    </location>
    <ligand>
        <name>Mn(2+)</name>
        <dbReference type="ChEBI" id="CHEBI:29035"/>
    </ligand>
</feature>
<dbReference type="GO" id="GO:0005737">
    <property type="term" value="C:cytoplasm"/>
    <property type="evidence" value="ECO:0007669"/>
    <property type="project" value="TreeGrafter"/>
</dbReference>
<keyword evidence="4 6" id="KW-0560">Oxidoreductase</keyword>
<comment type="similarity">
    <text evidence="1 6">Belongs to the iron/manganese superoxide dismutase family.</text>
</comment>
<evidence type="ECO:0000256" key="5">
    <source>
        <dbReference type="PIRSR" id="PIRSR000349-1"/>
    </source>
</evidence>
<dbReference type="PRINTS" id="PR01703">
    <property type="entry name" value="MNSODISMTASE"/>
</dbReference>
<dbReference type="Pfam" id="PF00081">
    <property type="entry name" value="Sod_Fe_N"/>
    <property type="match status" value="1"/>
</dbReference>
<comment type="function">
    <text evidence="6">Destroys radicals which are normally produced within the cells and which are toxic to biological systems.</text>
</comment>
<evidence type="ECO:0000256" key="6">
    <source>
        <dbReference type="RuleBase" id="RU000414"/>
    </source>
</evidence>
<dbReference type="EMBL" id="WWTN01000066">
    <property type="protein sequence ID" value="MZH58276.1"/>
    <property type="molecule type" value="Genomic_DNA"/>
</dbReference>
<evidence type="ECO:0000256" key="2">
    <source>
        <dbReference type="ARBA" id="ARBA00012682"/>
    </source>
</evidence>
<comment type="catalytic activity">
    <reaction evidence="6">
        <text>2 superoxide + 2 H(+) = H2O2 + O2</text>
        <dbReference type="Rhea" id="RHEA:20696"/>
        <dbReference type="ChEBI" id="CHEBI:15378"/>
        <dbReference type="ChEBI" id="CHEBI:15379"/>
        <dbReference type="ChEBI" id="CHEBI:16240"/>
        <dbReference type="ChEBI" id="CHEBI:18421"/>
        <dbReference type="EC" id="1.15.1.1"/>
    </reaction>
</comment>
<dbReference type="InterPro" id="IPR019832">
    <property type="entry name" value="Mn/Fe_SOD_C"/>
</dbReference>
<protein>
    <recommendedName>
        <fullName evidence="2 6">Superoxide dismutase</fullName>
        <ecNumber evidence="2 6">1.15.1.1</ecNumber>
    </recommendedName>
</protein>
<feature type="domain" description="Manganese/iron superoxide dismutase N-terminal" evidence="7">
    <location>
        <begin position="7"/>
        <end position="93"/>
    </location>
</feature>
<dbReference type="GO" id="GO:0046872">
    <property type="term" value="F:metal ion binding"/>
    <property type="evidence" value="ECO:0007669"/>
    <property type="project" value="UniProtKB-KW"/>
</dbReference>
<proteinExistence type="inferred from homology"/>
<dbReference type="Proteomes" id="UP001203972">
    <property type="component" value="Unassembled WGS sequence"/>
</dbReference>
<reference evidence="10" key="3">
    <citation type="journal article" date="2022" name="Clin. Infect. Dis.">
        <title>Association between Clostridium innocuum and antibiotic-associated diarrhea in adults and children: A cross-sectional study and comparative genomics analysis.</title>
        <authorList>
            <person name="Cherny K.E."/>
            <person name="Muscat E.B."/>
            <person name="Balaji A."/>
            <person name="Mukherjee J."/>
            <person name="Ozer E.A."/>
            <person name="Angarone M.P."/>
            <person name="Hauser A.R."/>
            <person name="Sichel J.S."/>
            <person name="Amponsah E."/>
            <person name="Kociolek L.K."/>
        </authorList>
    </citation>
    <scope>NUCLEOTIDE SEQUENCE</scope>
    <source>
        <strain evidence="10">NU1-AC-029v</strain>
    </source>
</reference>
<dbReference type="InterPro" id="IPR036324">
    <property type="entry name" value="Mn/Fe_SOD_N_sf"/>
</dbReference>
<evidence type="ECO:0000256" key="3">
    <source>
        <dbReference type="ARBA" id="ARBA00022723"/>
    </source>
</evidence>
<sequence length="207" mass="24801">MNEHYPFVLPPLPYRYYALEPYLEEQTIRIHHDTLFQGYVDRLNAALQKYPRFQRWNLERLIVDNDRLPVEIRTTVYNNAGGVYNHDAYFAAMTPKYRRPSNYMRNVLEESFGSFENFKEQMLNAGLRVFGSGWAWLVQDRGTKLRIVTTKNQDTPLPQGLVPLLPLDVWEHSYFLQYYSERAAYIKNWFALIDWSYVEKRYLNEHS</sequence>
<dbReference type="SUPFAM" id="SSF54719">
    <property type="entry name" value="Fe,Mn superoxide dismutase (SOD), C-terminal domain"/>
    <property type="match status" value="1"/>
</dbReference>